<dbReference type="GO" id="GO:0043190">
    <property type="term" value="C:ATP-binding cassette (ABC) transporter complex"/>
    <property type="evidence" value="ECO:0007669"/>
    <property type="project" value="TreeGrafter"/>
</dbReference>
<feature type="transmembrane region" description="Helical" evidence="5">
    <location>
        <begin position="38"/>
        <end position="56"/>
    </location>
</feature>
<name>A0A942TEM6_9BACI</name>
<comment type="subcellular location">
    <subcellularLocation>
        <location evidence="1">Membrane</location>
        <topology evidence="1">Multi-pass membrane protein</topology>
    </subcellularLocation>
</comment>
<accession>A0A942TEM6</accession>
<reference evidence="6 7" key="1">
    <citation type="submission" date="2021-05" db="EMBL/GenBank/DDBJ databases">
        <title>Novel Bacillus species.</title>
        <authorList>
            <person name="Liu G."/>
        </authorList>
    </citation>
    <scope>NUCLEOTIDE SEQUENCE [LARGE SCALE GENOMIC DNA]</scope>
    <source>
        <strain evidence="7">FJAT-49780</strain>
    </source>
</reference>
<dbReference type="Proteomes" id="UP000681414">
    <property type="component" value="Unassembled WGS sequence"/>
</dbReference>
<feature type="transmembrane region" description="Helical" evidence="5">
    <location>
        <begin position="63"/>
        <end position="84"/>
    </location>
</feature>
<comment type="caution">
    <text evidence="6">The sequence shown here is derived from an EMBL/GenBank/DDBJ whole genome shotgun (WGS) entry which is preliminary data.</text>
</comment>
<evidence type="ECO:0000256" key="3">
    <source>
        <dbReference type="ARBA" id="ARBA00022989"/>
    </source>
</evidence>
<keyword evidence="4 5" id="KW-0472">Membrane</keyword>
<dbReference type="EMBL" id="JAGYPG010000002">
    <property type="protein sequence ID" value="MBS4196240.1"/>
    <property type="molecule type" value="Genomic_DNA"/>
</dbReference>
<evidence type="ECO:0000256" key="5">
    <source>
        <dbReference type="SAM" id="Phobius"/>
    </source>
</evidence>
<evidence type="ECO:0000256" key="1">
    <source>
        <dbReference type="ARBA" id="ARBA00004141"/>
    </source>
</evidence>
<gene>
    <name evidence="6" type="ORF">KHA97_14325</name>
</gene>
<keyword evidence="3 5" id="KW-1133">Transmembrane helix</keyword>
<keyword evidence="2 5" id="KW-0812">Transmembrane</keyword>
<sequence>MQEWFTPARETWLYRVNPALKFAMFFALLLVVLFNQHVAFTFNQMILYGILLYGFSGYSWRRLLLFSLPIILSFFSSALTMMLFGKGETVWWSWGLIKISEESFNYGLLLGYKTACFGFLGLAFVLTSRPILFFYALMQQFRLPSKYAYSFIASIRMLPVIVDELQTRSNALKVRGVQFSKGIRGYFERLRMYTVPLFAQSIRRAQRVAVAMEAKRYQMGAKRTYFYPTNYSKMDIVFVVIMTISFVSAYLLA</sequence>
<feature type="transmembrane region" description="Helical" evidence="5">
    <location>
        <begin position="12"/>
        <end position="32"/>
    </location>
</feature>
<evidence type="ECO:0000313" key="6">
    <source>
        <dbReference type="EMBL" id="MBS4196240.1"/>
    </source>
</evidence>
<dbReference type="PANTHER" id="PTHR43723">
    <property type="entry name" value="COBALT TRANSPORT PROTEIN CBIQ"/>
    <property type="match status" value="1"/>
</dbReference>
<dbReference type="InterPro" id="IPR052770">
    <property type="entry name" value="Cobalt_transport_CbiQ"/>
</dbReference>
<evidence type="ECO:0000313" key="7">
    <source>
        <dbReference type="Proteomes" id="UP000681414"/>
    </source>
</evidence>
<evidence type="ECO:0000256" key="4">
    <source>
        <dbReference type="ARBA" id="ARBA00023136"/>
    </source>
</evidence>
<evidence type="ECO:0000256" key="2">
    <source>
        <dbReference type="ARBA" id="ARBA00022692"/>
    </source>
</evidence>
<dbReference type="CDD" id="cd16914">
    <property type="entry name" value="EcfT"/>
    <property type="match status" value="1"/>
</dbReference>
<dbReference type="Pfam" id="PF02361">
    <property type="entry name" value="CbiQ"/>
    <property type="match status" value="1"/>
</dbReference>
<protein>
    <submittedName>
        <fullName evidence="6">Energy-coupling factor transporter transmembrane protein EcfT</fullName>
    </submittedName>
</protein>
<dbReference type="GO" id="GO:0006824">
    <property type="term" value="P:cobalt ion transport"/>
    <property type="evidence" value="ECO:0007669"/>
    <property type="project" value="TreeGrafter"/>
</dbReference>
<keyword evidence="7" id="KW-1185">Reference proteome</keyword>
<organism evidence="6 7">
    <name type="scientific">Lederbergia citri</name>
    <dbReference type="NCBI Taxonomy" id="2833580"/>
    <lineage>
        <taxon>Bacteria</taxon>
        <taxon>Bacillati</taxon>
        <taxon>Bacillota</taxon>
        <taxon>Bacilli</taxon>
        <taxon>Bacillales</taxon>
        <taxon>Bacillaceae</taxon>
        <taxon>Lederbergia</taxon>
    </lineage>
</organism>
<feature type="transmembrane region" description="Helical" evidence="5">
    <location>
        <begin position="104"/>
        <end position="126"/>
    </location>
</feature>
<dbReference type="AlphaFoldDB" id="A0A942TEM6"/>
<dbReference type="PANTHER" id="PTHR43723:SF1">
    <property type="entry name" value="COBALT TRANSPORT PROTEIN CBIQ"/>
    <property type="match status" value="1"/>
</dbReference>
<feature type="transmembrane region" description="Helical" evidence="5">
    <location>
        <begin position="236"/>
        <end position="252"/>
    </location>
</feature>
<dbReference type="RefSeq" id="WP_213125388.1">
    <property type="nucleotide sequence ID" value="NZ_JAGYPG010000002.1"/>
</dbReference>
<dbReference type="InterPro" id="IPR003339">
    <property type="entry name" value="ABC/ECF_trnsptr_transmembrane"/>
</dbReference>
<proteinExistence type="predicted"/>